<name>A0A653DGV6_CALMS</name>
<gene>
    <name evidence="4" type="ORF">CALMAC_LOCUS16903</name>
</gene>
<evidence type="ECO:0000313" key="5">
    <source>
        <dbReference type="Proteomes" id="UP000410492"/>
    </source>
</evidence>
<dbReference type="SUPFAM" id="SSF52540">
    <property type="entry name" value="P-loop containing nucleoside triphosphate hydrolases"/>
    <property type="match status" value="1"/>
</dbReference>
<keyword evidence="5" id="KW-1185">Reference proteome</keyword>
<dbReference type="InterPro" id="IPR000863">
    <property type="entry name" value="Sulfotransferase_dom"/>
</dbReference>
<dbReference type="GO" id="GO:0008146">
    <property type="term" value="F:sulfotransferase activity"/>
    <property type="evidence" value="ECO:0007669"/>
    <property type="project" value="InterPro"/>
</dbReference>
<dbReference type="Gene3D" id="3.40.50.300">
    <property type="entry name" value="P-loop containing nucleotide triphosphate hydrolases"/>
    <property type="match status" value="1"/>
</dbReference>
<dbReference type="InterPro" id="IPR027417">
    <property type="entry name" value="P-loop_NTPase"/>
</dbReference>
<dbReference type="EMBL" id="CAACVG010011655">
    <property type="protein sequence ID" value="VEN58587.1"/>
    <property type="molecule type" value="Genomic_DNA"/>
</dbReference>
<sequence length="305" mass="35944">MFRSPMDMTDVTVKGTVLKKPYLNYLDKFYEFPVRDGDVWICGIPKSGTTWAQEMVWMIMNNLDTEGAKADIHSRVPFVEKTWLTPVNEELPEYVRDSMGFIKKEYEKGPVCLKTHLPWVLLPRDIQENLKKPKIIYVLRDPKDAMLSLYHFIKILTGFKETMEEFCEGYMQNKQCYLPYWSHVLGFWNQRNKPNVLILRYEEMIKDLSGIVRKVSHFLERPISDDEVEKLVGHLSFNSMKKNRAVNNEDLIEKARKAQGLEKTETNHMRQGKTGGHKTEMTPELIQKLDKWIEDNTRDTDFVVW</sequence>
<dbReference type="Pfam" id="PF00685">
    <property type="entry name" value="Sulfotransfer_1"/>
    <property type="match status" value="1"/>
</dbReference>
<comment type="similarity">
    <text evidence="1">Belongs to the sulfotransferase 1 family.</text>
</comment>
<proteinExistence type="inferred from homology"/>
<dbReference type="OrthoDB" id="205623at2759"/>
<reference evidence="4 5" key="1">
    <citation type="submission" date="2019-01" db="EMBL/GenBank/DDBJ databases">
        <authorList>
            <person name="Sayadi A."/>
        </authorList>
    </citation>
    <scope>NUCLEOTIDE SEQUENCE [LARGE SCALE GENOMIC DNA]</scope>
</reference>
<organism evidence="4 5">
    <name type="scientific">Callosobruchus maculatus</name>
    <name type="common">Southern cowpea weevil</name>
    <name type="synonym">Pulse bruchid</name>
    <dbReference type="NCBI Taxonomy" id="64391"/>
    <lineage>
        <taxon>Eukaryota</taxon>
        <taxon>Metazoa</taxon>
        <taxon>Ecdysozoa</taxon>
        <taxon>Arthropoda</taxon>
        <taxon>Hexapoda</taxon>
        <taxon>Insecta</taxon>
        <taxon>Pterygota</taxon>
        <taxon>Neoptera</taxon>
        <taxon>Endopterygota</taxon>
        <taxon>Coleoptera</taxon>
        <taxon>Polyphaga</taxon>
        <taxon>Cucujiformia</taxon>
        <taxon>Chrysomeloidea</taxon>
        <taxon>Chrysomelidae</taxon>
        <taxon>Bruchinae</taxon>
        <taxon>Bruchini</taxon>
        <taxon>Callosobruchus</taxon>
    </lineage>
</organism>
<accession>A0A653DGV6</accession>
<dbReference type="PANTHER" id="PTHR11783">
    <property type="entry name" value="SULFOTRANSFERASE SULT"/>
    <property type="match status" value="1"/>
</dbReference>
<dbReference type="AlphaFoldDB" id="A0A653DGV6"/>
<keyword evidence="2" id="KW-0808">Transferase</keyword>
<evidence type="ECO:0000313" key="4">
    <source>
        <dbReference type="EMBL" id="VEN58587.1"/>
    </source>
</evidence>
<protein>
    <recommendedName>
        <fullName evidence="3">Sulfotransferase domain-containing protein</fullName>
    </recommendedName>
</protein>
<evidence type="ECO:0000256" key="2">
    <source>
        <dbReference type="ARBA" id="ARBA00022679"/>
    </source>
</evidence>
<evidence type="ECO:0000259" key="3">
    <source>
        <dbReference type="Pfam" id="PF00685"/>
    </source>
</evidence>
<evidence type="ECO:0000256" key="1">
    <source>
        <dbReference type="ARBA" id="ARBA00005771"/>
    </source>
</evidence>
<feature type="domain" description="Sulfotransferase" evidence="3">
    <location>
        <begin position="36"/>
        <end position="300"/>
    </location>
</feature>
<dbReference type="Proteomes" id="UP000410492">
    <property type="component" value="Unassembled WGS sequence"/>
</dbReference>